<organism evidence="1 2">
    <name type="scientific">Eumeta variegata</name>
    <name type="common">Bagworm moth</name>
    <name type="synonym">Eumeta japonica</name>
    <dbReference type="NCBI Taxonomy" id="151549"/>
    <lineage>
        <taxon>Eukaryota</taxon>
        <taxon>Metazoa</taxon>
        <taxon>Ecdysozoa</taxon>
        <taxon>Arthropoda</taxon>
        <taxon>Hexapoda</taxon>
        <taxon>Insecta</taxon>
        <taxon>Pterygota</taxon>
        <taxon>Neoptera</taxon>
        <taxon>Endopterygota</taxon>
        <taxon>Lepidoptera</taxon>
        <taxon>Glossata</taxon>
        <taxon>Ditrysia</taxon>
        <taxon>Tineoidea</taxon>
        <taxon>Psychidae</taxon>
        <taxon>Oiketicinae</taxon>
        <taxon>Eumeta</taxon>
    </lineage>
</organism>
<name>A0A4C1VVV3_EUMVA</name>
<proteinExistence type="predicted"/>
<evidence type="ECO:0000313" key="2">
    <source>
        <dbReference type="Proteomes" id="UP000299102"/>
    </source>
</evidence>
<comment type="caution">
    <text evidence="1">The sequence shown here is derived from an EMBL/GenBank/DDBJ whole genome shotgun (WGS) entry which is preliminary data.</text>
</comment>
<reference evidence="1 2" key="1">
    <citation type="journal article" date="2019" name="Commun. Biol.">
        <title>The bagworm genome reveals a unique fibroin gene that provides high tensile strength.</title>
        <authorList>
            <person name="Kono N."/>
            <person name="Nakamura H."/>
            <person name="Ohtoshi R."/>
            <person name="Tomita M."/>
            <person name="Numata K."/>
            <person name="Arakawa K."/>
        </authorList>
    </citation>
    <scope>NUCLEOTIDE SEQUENCE [LARGE SCALE GENOMIC DNA]</scope>
</reference>
<accession>A0A4C1VVV3</accession>
<protein>
    <submittedName>
        <fullName evidence="1">Uncharacterized protein</fullName>
    </submittedName>
</protein>
<sequence length="184" mass="21138">MHEKPQLSVTFRLSRVCKRERGTSDRDVQELNRGKNQFQKKRSFDENRKHRLTRDIHAAVCSRSRKFEYRKSVGTSASPAPLPSREVVRKSHCYINFRTTDQKIAANSIDAPLLMFTLHYLKNSEEAKQEKFKSCKDIAADSYVTVVQEFSSPPNITRAEPDALLDSILAYKYGSLHAALRFSV</sequence>
<dbReference type="Proteomes" id="UP000299102">
    <property type="component" value="Unassembled WGS sequence"/>
</dbReference>
<evidence type="ECO:0000313" key="1">
    <source>
        <dbReference type="EMBL" id="GBP43366.1"/>
    </source>
</evidence>
<gene>
    <name evidence="1" type="ORF">EVAR_34282_1</name>
</gene>
<dbReference type="AlphaFoldDB" id="A0A4C1VVV3"/>
<keyword evidence="2" id="KW-1185">Reference proteome</keyword>
<dbReference type="EMBL" id="BGZK01000434">
    <property type="protein sequence ID" value="GBP43366.1"/>
    <property type="molecule type" value="Genomic_DNA"/>
</dbReference>